<evidence type="ECO:0000313" key="3">
    <source>
        <dbReference type="Proteomes" id="UP000233597"/>
    </source>
</evidence>
<gene>
    <name evidence="2" type="ORF">COO20_02420</name>
</gene>
<dbReference type="GO" id="GO:0004519">
    <property type="term" value="F:endonuclease activity"/>
    <property type="evidence" value="ECO:0007669"/>
    <property type="project" value="UniProtKB-KW"/>
</dbReference>
<dbReference type="Pfam" id="PF13391">
    <property type="entry name" value="HNH_2"/>
    <property type="match status" value="1"/>
</dbReference>
<dbReference type="InterPro" id="IPR003615">
    <property type="entry name" value="HNH_nuc"/>
</dbReference>
<dbReference type="AlphaFoldDB" id="A0A2N3L034"/>
<feature type="domain" description="HNH nuclease" evidence="1">
    <location>
        <begin position="159"/>
        <end position="210"/>
    </location>
</feature>
<evidence type="ECO:0000313" key="2">
    <source>
        <dbReference type="EMBL" id="PKR56080.1"/>
    </source>
</evidence>
<protein>
    <submittedName>
        <fullName evidence="2">Restriction endonuclease</fullName>
    </submittedName>
</protein>
<evidence type="ECO:0000259" key="1">
    <source>
        <dbReference type="Pfam" id="PF13391"/>
    </source>
</evidence>
<keyword evidence="2" id="KW-0378">Hydrolase</keyword>
<organism evidence="2 3">
    <name type="scientific">Thalassospira marina</name>
    <dbReference type="NCBI Taxonomy" id="2048283"/>
    <lineage>
        <taxon>Bacteria</taxon>
        <taxon>Pseudomonadati</taxon>
        <taxon>Pseudomonadota</taxon>
        <taxon>Alphaproteobacteria</taxon>
        <taxon>Rhodospirillales</taxon>
        <taxon>Thalassospiraceae</taxon>
        <taxon>Thalassospira</taxon>
    </lineage>
</organism>
<comment type="caution">
    <text evidence="2">The sequence shown here is derived from an EMBL/GenBank/DDBJ whole genome shotgun (WGS) entry which is preliminary data.</text>
</comment>
<reference evidence="2 3" key="1">
    <citation type="submission" date="2017-09" db="EMBL/GenBank/DDBJ databases">
        <title>Biodiversity and function of Thalassospira species in the particle-attached aromatic-hydrocarbon-degrading consortia from the surface seawater of the South China Sea.</title>
        <authorList>
            <person name="Dong C."/>
            <person name="Liu R."/>
            <person name="Shao Z."/>
        </authorList>
    </citation>
    <scope>NUCLEOTIDE SEQUENCE [LARGE SCALE GENOMIC DNA]</scope>
    <source>
        <strain evidence="2 3">CSC1P2</strain>
    </source>
</reference>
<dbReference type="RefSeq" id="WP_101264068.1">
    <property type="nucleotide sequence ID" value="NZ_NWTK01000001.1"/>
</dbReference>
<accession>A0A2N3L034</accession>
<keyword evidence="2" id="KW-0255">Endonuclease</keyword>
<name>A0A2N3L034_9PROT</name>
<dbReference type="Proteomes" id="UP000233597">
    <property type="component" value="Unassembled WGS sequence"/>
</dbReference>
<proteinExistence type="predicted"/>
<sequence>MAGRRWSEPELLVALKIYFELEFGQFHQRQPRIIEVAKLLDRTPSSLAMKLGNFASLDPAMNGKGLSGASSADREIMRSFLADAQTTIARAEITLEELLAAGHRHPKADDQMPRNQFSEDMSAFAGQVPKVTETVAMRKTRVGQPFFRTAVLSGYRHRCGVCALNIPELLVASHIIPWSQDPGLRLRPDNGISLCAIHDKAFDLGFWSLDSKLRIQLSSRLIQLGSEIENLYFGKFDGAGLILPDRFVPKAEFIEWHRNNVFLDAKL</sequence>
<keyword evidence="2" id="KW-0540">Nuclease</keyword>
<dbReference type="OrthoDB" id="9811869at2"/>
<dbReference type="EMBL" id="NWTK01000001">
    <property type="protein sequence ID" value="PKR56080.1"/>
    <property type="molecule type" value="Genomic_DNA"/>
</dbReference>